<keyword evidence="4" id="KW-0256">Endoplasmic reticulum</keyword>
<dbReference type="GO" id="GO:0016020">
    <property type="term" value="C:membrane"/>
    <property type="evidence" value="ECO:0007669"/>
    <property type="project" value="UniProtKB-SubCell"/>
</dbReference>
<comment type="subcellular location">
    <subcellularLocation>
        <location evidence="2">Endoplasmic reticulum</location>
    </subcellularLocation>
    <subcellularLocation>
        <location evidence="3">Membrane</location>
    </subcellularLocation>
    <subcellularLocation>
        <location evidence="1">Mitochondrion</location>
    </subcellularLocation>
</comment>
<reference evidence="7 8" key="1">
    <citation type="submission" date="2018-10" db="EMBL/GenBank/DDBJ databases">
        <title>Genome sequence of Verticillium nonalfalfae VnAa140.</title>
        <authorList>
            <person name="Stajich J.E."/>
            <person name="Kasson M.T."/>
        </authorList>
    </citation>
    <scope>NUCLEOTIDE SEQUENCE [LARGE SCALE GENOMIC DNA]</scope>
    <source>
        <strain evidence="7 8">VnAa140</strain>
    </source>
</reference>
<dbReference type="GO" id="GO:0005783">
    <property type="term" value="C:endoplasmic reticulum"/>
    <property type="evidence" value="ECO:0007669"/>
    <property type="project" value="UniProtKB-SubCell"/>
</dbReference>
<dbReference type="Proteomes" id="UP000267145">
    <property type="component" value="Unassembled WGS sequence"/>
</dbReference>
<dbReference type="GO" id="GO:0005739">
    <property type="term" value="C:mitochondrion"/>
    <property type="evidence" value="ECO:0007669"/>
    <property type="project" value="UniProtKB-SubCell"/>
</dbReference>
<protein>
    <submittedName>
        <fullName evidence="7">Uncharacterized protein</fullName>
    </submittedName>
</protein>
<keyword evidence="8" id="KW-1185">Reference proteome</keyword>
<sequence>MSQSAVGLQVLRPTSDRSPLVIKKEDEVNVDIVFVHGLNGVSHATWAKNGFFWPRELLHQLPGARIMTYGFNTGFKRQGLFAKDHIRAFDIARDLIDQLCHLRRGQDTRPLIMVAHSLGGLIVKQALVEARRSSQASIRTVFDAVISVIFFGTPHTVGALMGLQYRDTVRGIAKFGGYTVPHEIQRNLSLHSKELFNLNRAFNRLLVLDAKKILVVNFHETKARYGRLIVDGLTASLVERSRPIEDDHEGMVKFEDHGSPAFKITMQDIWRALHNWTESRNMCIQRGMPPSHPAALTERAPDNLIESFNEWRKPFLIVYDNFRGVYSDDFASLMPTQGPCAIIFTSRDTPRLGPDARNDVLLFESDARSIGNDTIVIDRLITTDALDLLLQVSGHSDVALSESEMSAAKHILLQLERIPRLIESVGKCIGQFQQPAPFSAYLNAYMNRGKAIQFIADTSASRLPDTSISDRSVVKFDPQRLLKFDSLDDNNTESDTETSSIVRAGVFSGPESCSESDSSVAPTRARPHQIVEVANALLHHTELRSLFMNAISRKLESIWRLRQQPSSDRIQVLYQTKYADKFFLCCRPPEV</sequence>
<gene>
    <name evidence="7" type="ORF">D7B24_000560</name>
</gene>
<evidence type="ECO:0000313" key="8">
    <source>
        <dbReference type="Proteomes" id="UP000267145"/>
    </source>
</evidence>
<keyword evidence="5" id="KW-0496">Mitochondrion</keyword>
<name>A0A3M9Y252_9PEZI</name>
<dbReference type="GeneID" id="39604249"/>
<organism evidence="7 8">
    <name type="scientific">Verticillium nonalfalfae</name>
    <dbReference type="NCBI Taxonomy" id="1051616"/>
    <lineage>
        <taxon>Eukaryota</taxon>
        <taxon>Fungi</taxon>
        <taxon>Dikarya</taxon>
        <taxon>Ascomycota</taxon>
        <taxon>Pezizomycotina</taxon>
        <taxon>Sordariomycetes</taxon>
        <taxon>Hypocreomycetidae</taxon>
        <taxon>Glomerellales</taxon>
        <taxon>Plectosphaerellaceae</taxon>
        <taxon>Verticillium</taxon>
    </lineage>
</organism>
<evidence type="ECO:0000256" key="2">
    <source>
        <dbReference type="ARBA" id="ARBA00004240"/>
    </source>
</evidence>
<evidence type="ECO:0000256" key="4">
    <source>
        <dbReference type="ARBA" id="ARBA00022824"/>
    </source>
</evidence>
<dbReference type="PANTHER" id="PTHR48182">
    <property type="entry name" value="PROTEIN SERAC1"/>
    <property type="match status" value="1"/>
</dbReference>
<comment type="caution">
    <text evidence="7">The sequence shown here is derived from an EMBL/GenBank/DDBJ whole genome shotgun (WGS) entry which is preliminary data.</text>
</comment>
<dbReference type="AlphaFoldDB" id="A0A3M9Y252"/>
<dbReference type="EMBL" id="RBVV01000108">
    <property type="protein sequence ID" value="RNJ54331.1"/>
    <property type="molecule type" value="Genomic_DNA"/>
</dbReference>
<evidence type="ECO:0000256" key="5">
    <source>
        <dbReference type="ARBA" id="ARBA00023128"/>
    </source>
</evidence>
<dbReference type="InterPro" id="IPR052374">
    <property type="entry name" value="SERAC1"/>
</dbReference>
<dbReference type="Gene3D" id="3.40.50.1820">
    <property type="entry name" value="alpha/beta hydrolase"/>
    <property type="match status" value="1"/>
</dbReference>
<evidence type="ECO:0000313" key="7">
    <source>
        <dbReference type="EMBL" id="RNJ54331.1"/>
    </source>
</evidence>
<dbReference type="SUPFAM" id="SSF53474">
    <property type="entry name" value="alpha/beta-Hydrolases"/>
    <property type="match status" value="1"/>
</dbReference>
<dbReference type="RefSeq" id="XP_028492489.1">
    <property type="nucleotide sequence ID" value="XM_028634815.1"/>
</dbReference>
<keyword evidence="6" id="KW-0472">Membrane</keyword>
<evidence type="ECO:0000256" key="6">
    <source>
        <dbReference type="ARBA" id="ARBA00023136"/>
    </source>
</evidence>
<evidence type="ECO:0000256" key="3">
    <source>
        <dbReference type="ARBA" id="ARBA00004370"/>
    </source>
</evidence>
<accession>A0A3M9Y252</accession>
<proteinExistence type="predicted"/>
<evidence type="ECO:0000256" key="1">
    <source>
        <dbReference type="ARBA" id="ARBA00004173"/>
    </source>
</evidence>
<dbReference type="PANTHER" id="PTHR48182:SF2">
    <property type="entry name" value="PROTEIN SERAC1"/>
    <property type="match status" value="1"/>
</dbReference>
<dbReference type="InterPro" id="IPR029058">
    <property type="entry name" value="AB_hydrolase_fold"/>
</dbReference>